<dbReference type="OMA" id="CGRLCRT"/>
<feature type="signal peptide" evidence="3">
    <location>
        <begin position="1"/>
        <end position="19"/>
    </location>
</feature>
<dbReference type="GeneID" id="19950989"/>
<evidence type="ECO:0000313" key="5">
    <source>
        <dbReference type="Proteomes" id="UP000030762"/>
    </source>
</evidence>
<keyword evidence="2" id="KW-0472">Membrane</keyword>
<reference evidence="4 5" key="1">
    <citation type="submission" date="2012-04" db="EMBL/GenBank/DDBJ databases">
        <title>The Genome Sequence of Saprolegnia declina VS20.</title>
        <authorList>
            <consortium name="The Broad Institute Genome Sequencing Platform"/>
            <person name="Russ C."/>
            <person name="Nusbaum C."/>
            <person name="Tyler B."/>
            <person name="van West P."/>
            <person name="Dieguez-Uribeondo J."/>
            <person name="de Bruijn I."/>
            <person name="Tripathy S."/>
            <person name="Jiang R."/>
            <person name="Young S.K."/>
            <person name="Zeng Q."/>
            <person name="Gargeya S."/>
            <person name="Fitzgerald M."/>
            <person name="Haas B."/>
            <person name="Abouelleil A."/>
            <person name="Alvarado L."/>
            <person name="Arachchi H.M."/>
            <person name="Berlin A."/>
            <person name="Chapman S.B."/>
            <person name="Goldberg J."/>
            <person name="Griggs A."/>
            <person name="Gujja S."/>
            <person name="Hansen M."/>
            <person name="Howarth C."/>
            <person name="Imamovic A."/>
            <person name="Larimer J."/>
            <person name="McCowen C."/>
            <person name="Montmayeur A."/>
            <person name="Murphy C."/>
            <person name="Neiman D."/>
            <person name="Pearson M."/>
            <person name="Priest M."/>
            <person name="Roberts A."/>
            <person name="Saif S."/>
            <person name="Shea T."/>
            <person name="Sisk P."/>
            <person name="Sykes S."/>
            <person name="Wortman J."/>
            <person name="Nusbaum C."/>
            <person name="Birren B."/>
        </authorList>
    </citation>
    <scope>NUCLEOTIDE SEQUENCE [LARGE SCALE GENOMIC DNA]</scope>
    <source>
        <strain evidence="4 5">VS20</strain>
    </source>
</reference>
<proteinExistence type="predicted"/>
<evidence type="ECO:0000313" key="4">
    <source>
        <dbReference type="EMBL" id="EQC32065.1"/>
    </source>
</evidence>
<evidence type="ECO:0000256" key="2">
    <source>
        <dbReference type="SAM" id="Phobius"/>
    </source>
</evidence>
<dbReference type="VEuPathDB" id="FungiDB:SDRG_10262"/>
<dbReference type="InParanoid" id="T0QER0"/>
<accession>T0QER0</accession>
<dbReference type="EMBL" id="JH767165">
    <property type="protein sequence ID" value="EQC32065.1"/>
    <property type="molecule type" value="Genomic_DNA"/>
</dbReference>
<dbReference type="OrthoDB" id="10361228at2759"/>
<feature type="region of interest" description="Disordered" evidence="1">
    <location>
        <begin position="117"/>
        <end position="138"/>
    </location>
</feature>
<dbReference type="RefSeq" id="XP_008614467.1">
    <property type="nucleotide sequence ID" value="XM_008616245.1"/>
</dbReference>
<sequence>MQHQLVLLVLAASLQAASAQLLGNGDSGKFLYIGLLICVPIALGTIFFLVCGRLCRTEQEKLEANIIMGVPVIVFIEEGRDTISSTDEVGVYMTGTTPIAQPVYDFEVEPSVAPVTVSSASSSSSSSSSSGPSSCSAA</sequence>
<protein>
    <submittedName>
        <fullName evidence="4">Uncharacterized protein</fullName>
    </submittedName>
</protein>
<feature type="transmembrane region" description="Helical" evidence="2">
    <location>
        <begin position="29"/>
        <end position="51"/>
    </location>
</feature>
<keyword evidence="5" id="KW-1185">Reference proteome</keyword>
<dbReference type="AlphaFoldDB" id="T0QER0"/>
<evidence type="ECO:0000256" key="3">
    <source>
        <dbReference type="SAM" id="SignalP"/>
    </source>
</evidence>
<organism evidence="4 5">
    <name type="scientific">Saprolegnia diclina (strain VS20)</name>
    <dbReference type="NCBI Taxonomy" id="1156394"/>
    <lineage>
        <taxon>Eukaryota</taxon>
        <taxon>Sar</taxon>
        <taxon>Stramenopiles</taxon>
        <taxon>Oomycota</taxon>
        <taxon>Saprolegniomycetes</taxon>
        <taxon>Saprolegniales</taxon>
        <taxon>Saprolegniaceae</taxon>
        <taxon>Saprolegnia</taxon>
    </lineage>
</organism>
<feature type="chain" id="PRO_5004570144" evidence="3">
    <location>
        <begin position="20"/>
        <end position="138"/>
    </location>
</feature>
<keyword evidence="3" id="KW-0732">Signal</keyword>
<keyword evidence="2" id="KW-1133">Transmembrane helix</keyword>
<dbReference type="Proteomes" id="UP000030762">
    <property type="component" value="Unassembled WGS sequence"/>
</dbReference>
<keyword evidence="2" id="KW-0812">Transmembrane</keyword>
<gene>
    <name evidence="4" type="ORF">SDRG_10262</name>
</gene>
<name>T0QER0_SAPDV</name>
<evidence type="ECO:0000256" key="1">
    <source>
        <dbReference type="SAM" id="MobiDB-lite"/>
    </source>
</evidence>